<dbReference type="Pfam" id="PF03720">
    <property type="entry name" value="UDPG_MGDP_dh_C"/>
    <property type="match status" value="1"/>
</dbReference>
<sequence>MVTDIACIGAGYVGVPTCSVIAKHCPDITVTALDIDEERIKNWNAGIMPFYEPGLKELITECKGKNLFFSTDIRAGIQKAELILICVNTPTREYGLGKGGGSDMRYIESAARSIASAAESNKIIIEKSTVPLGTADHILHILKANSKPNIEFIILSNPEFLSEGTAIHNLEKPDRVLIGGPQTPGGLEAIGKLYNIYKHWVPEDRIIGMNAFSSELSKLATNAFLAQRVSSINSISAICENSGADVIEVLLGIGTDSRIGTKYLMPSIGFGGSCFKKDILNLAYICYSLNLTEVAEYWLQVLKMNEYQCKRFASSIIERMFSSVAGKSIGILGFTFKKGTSDTRESASIYISSYLLADHALLHIYDPRAEEERILSDIRKESELADELVSVYTDPYLALKNCHAIALCTEWDEFKSLDYKRIFETMRKPAFVFDGRNILDHKNLEEIGYQVYAIGKNL</sequence>
<evidence type="ECO:0000256" key="4">
    <source>
        <dbReference type="ARBA" id="ARBA00015132"/>
    </source>
</evidence>
<comment type="caution">
    <text evidence="12">The sequence shown here is derived from an EMBL/GenBank/DDBJ whole genome shotgun (WGS) entry which is preliminary data.</text>
</comment>
<dbReference type="SUPFAM" id="SSF52413">
    <property type="entry name" value="UDP-glucose/GDP-mannose dehydrogenase C-terminal domain"/>
    <property type="match status" value="1"/>
</dbReference>
<dbReference type="FunFam" id="3.40.50.720:FF:000114">
    <property type="entry name" value="UDP-glucose 6-dehydrogenase"/>
    <property type="match status" value="1"/>
</dbReference>
<dbReference type="FunFam" id="1.20.5.100:FF:000001">
    <property type="entry name" value="UDP-glucose 6-dehydrogenase"/>
    <property type="match status" value="1"/>
</dbReference>
<dbReference type="InterPro" id="IPR008927">
    <property type="entry name" value="6-PGluconate_DH-like_C_sf"/>
</dbReference>
<evidence type="ECO:0000313" key="13">
    <source>
        <dbReference type="Proteomes" id="UP001165289"/>
    </source>
</evidence>
<evidence type="ECO:0000256" key="8">
    <source>
        <dbReference type="PIRNR" id="PIRNR000124"/>
    </source>
</evidence>
<dbReference type="SUPFAM" id="SSF48179">
    <property type="entry name" value="6-phosphogluconate dehydrogenase C-terminal domain-like"/>
    <property type="match status" value="1"/>
</dbReference>
<keyword evidence="6 8" id="KW-0520">NAD</keyword>
<proteinExistence type="inferred from homology"/>
<dbReference type="GO" id="GO:0051287">
    <property type="term" value="F:NAD binding"/>
    <property type="evidence" value="ECO:0007669"/>
    <property type="project" value="InterPro"/>
</dbReference>
<dbReference type="GO" id="GO:0006024">
    <property type="term" value="P:glycosaminoglycan biosynthetic process"/>
    <property type="evidence" value="ECO:0007669"/>
    <property type="project" value="TreeGrafter"/>
</dbReference>
<evidence type="ECO:0000256" key="3">
    <source>
        <dbReference type="ARBA" id="ARBA00012954"/>
    </source>
</evidence>
<feature type="binding site" evidence="10">
    <location>
        <position position="163"/>
    </location>
    <ligand>
        <name>NAD(+)</name>
        <dbReference type="ChEBI" id="CHEBI:57540"/>
    </ligand>
</feature>
<dbReference type="InterPro" id="IPR014027">
    <property type="entry name" value="UDP-Glc/GDP-Man_DH_C"/>
</dbReference>
<dbReference type="GO" id="GO:0003979">
    <property type="term" value="F:UDP-glucose 6-dehydrogenase activity"/>
    <property type="evidence" value="ECO:0007669"/>
    <property type="project" value="UniProtKB-EC"/>
</dbReference>
<dbReference type="InterPro" id="IPR028356">
    <property type="entry name" value="UDPglc_DH_euk"/>
</dbReference>
<dbReference type="InterPro" id="IPR036220">
    <property type="entry name" value="UDP-Glc/GDP-Man_DH_C_sf"/>
</dbReference>
<dbReference type="SUPFAM" id="SSF51735">
    <property type="entry name" value="NAD(P)-binding Rossmann-fold domains"/>
    <property type="match status" value="1"/>
</dbReference>
<reference evidence="12 13" key="1">
    <citation type="journal article" date="2023" name="BMC Biol.">
        <title>The compact genome of the sponge Oopsacas minuta (Hexactinellida) is lacking key metazoan core genes.</title>
        <authorList>
            <person name="Santini S."/>
            <person name="Schenkelaars Q."/>
            <person name="Jourda C."/>
            <person name="Duchesne M."/>
            <person name="Belahbib H."/>
            <person name="Rocher C."/>
            <person name="Selva M."/>
            <person name="Riesgo A."/>
            <person name="Vervoort M."/>
            <person name="Leys S.P."/>
            <person name="Kodjabachian L."/>
            <person name="Le Bivic A."/>
            <person name="Borchiellini C."/>
            <person name="Claverie J.M."/>
            <person name="Renard E."/>
        </authorList>
    </citation>
    <scope>NUCLEOTIDE SEQUENCE [LARGE SCALE GENOMIC DNA]</scope>
    <source>
        <strain evidence="12">SPO-2</strain>
    </source>
</reference>
<dbReference type="Gene3D" id="1.20.5.100">
    <property type="entry name" value="Cytochrome c1, transmembrane anchor, C-terminal"/>
    <property type="match status" value="1"/>
</dbReference>
<evidence type="ECO:0000256" key="6">
    <source>
        <dbReference type="ARBA" id="ARBA00023027"/>
    </source>
</evidence>
<dbReference type="PANTHER" id="PTHR11374:SF3">
    <property type="entry name" value="UDP-GLUCOSE 6-DEHYDROGENASE"/>
    <property type="match status" value="1"/>
</dbReference>
<feature type="binding site" evidence="10">
    <location>
        <begin position="9"/>
        <end position="14"/>
    </location>
    <ligand>
        <name>NAD(+)</name>
        <dbReference type="ChEBI" id="CHEBI:57540"/>
    </ligand>
</feature>
<dbReference type="PIRSF" id="PIRSF500133">
    <property type="entry name" value="UDPglc_DH_euk"/>
    <property type="match status" value="1"/>
</dbReference>
<evidence type="ECO:0000313" key="12">
    <source>
        <dbReference type="EMBL" id="KAI6655087.1"/>
    </source>
</evidence>
<dbReference type="AlphaFoldDB" id="A0AAV7K1I5"/>
<feature type="binding site" evidence="10">
    <location>
        <position position="34"/>
    </location>
    <ligand>
        <name>NAD(+)</name>
        <dbReference type="ChEBI" id="CHEBI:57540"/>
    </ligand>
</feature>
<dbReference type="Gene3D" id="3.40.50.720">
    <property type="entry name" value="NAD(P)-binding Rossmann-like Domain"/>
    <property type="match status" value="2"/>
</dbReference>
<dbReference type="PIRSF" id="PIRSF000124">
    <property type="entry name" value="UDPglc_GDPman_dh"/>
    <property type="match status" value="1"/>
</dbReference>
<feature type="binding site" evidence="10">
    <location>
        <begin position="87"/>
        <end position="91"/>
    </location>
    <ligand>
        <name>NAD(+)</name>
        <dbReference type="ChEBI" id="CHEBI:57540"/>
    </ligand>
</feature>
<dbReference type="Pfam" id="PF03721">
    <property type="entry name" value="UDPG_MGDP_dh_N"/>
    <property type="match status" value="1"/>
</dbReference>
<dbReference type="FunFam" id="3.40.50.720:FF:000032">
    <property type="entry name" value="UDP-glucose 6-dehydrogenase"/>
    <property type="match status" value="1"/>
</dbReference>
<feature type="binding site" evidence="10">
    <location>
        <position position="39"/>
    </location>
    <ligand>
        <name>NAD(+)</name>
        <dbReference type="ChEBI" id="CHEBI:57540"/>
    </ligand>
</feature>
<evidence type="ECO:0000256" key="1">
    <source>
        <dbReference type="ARBA" id="ARBA00004701"/>
    </source>
</evidence>
<keyword evidence="5 8" id="KW-0560">Oxidoreductase</keyword>
<feature type="domain" description="UDP-glucose/GDP-mannose dehydrogenase C-terminal" evidence="11">
    <location>
        <begin position="330"/>
        <end position="441"/>
    </location>
</feature>
<accession>A0AAV7K1I5</accession>
<feature type="binding site" evidence="10">
    <location>
        <begin position="274"/>
        <end position="277"/>
    </location>
    <ligand>
        <name>NAD(+)</name>
        <dbReference type="ChEBI" id="CHEBI:57540"/>
    </ligand>
</feature>
<comment type="function">
    <text evidence="8">Involved in the biosynthesis of glycosaminoglycans; hyaluronan, chondroitin sulfate, and heparan sulfate.</text>
</comment>
<dbReference type="NCBIfam" id="TIGR03026">
    <property type="entry name" value="NDP-sugDHase"/>
    <property type="match status" value="1"/>
</dbReference>
<dbReference type="PANTHER" id="PTHR11374">
    <property type="entry name" value="UDP-GLUCOSE DEHYDROGENASE/UDP-MANNAC DEHYDROGENASE"/>
    <property type="match status" value="1"/>
</dbReference>
<dbReference type="EMBL" id="JAKMXF010000210">
    <property type="protein sequence ID" value="KAI6655087.1"/>
    <property type="molecule type" value="Genomic_DNA"/>
</dbReference>
<dbReference type="InterPro" id="IPR001732">
    <property type="entry name" value="UDP-Glc/GDP-Man_DH_N"/>
</dbReference>
<comment type="catalytic activity">
    <reaction evidence="7 8">
        <text>UDP-alpha-D-glucose + 2 NAD(+) + H2O = UDP-alpha-D-glucuronate + 2 NADH + 3 H(+)</text>
        <dbReference type="Rhea" id="RHEA:23596"/>
        <dbReference type="ChEBI" id="CHEBI:15377"/>
        <dbReference type="ChEBI" id="CHEBI:15378"/>
        <dbReference type="ChEBI" id="CHEBI:57540"/>
        <dbReference type="ChEBI" id="CHEBI:57945"/>
        <dbReference type="ChEBI" id="CHEBI:58052"/>
        <dbReference type="ChEBI" id="CHEBI:58885"/>
        <dbReference type="EC" id="1.1.1.22"/>
    </reaction>
</comment>
<gene>
    <name evidence="12" type="ORF">LOD99_2376</name>
</gene>
<organism evidence="12 13">
    <name type="scientific">Oopsacas minuta</name>
    <dbReference type="NCBI Taxonomy" id="111878"/>
    <lineage>
        <taxon>Eukaryota</taxon>
        <taxon>Metazoa</taxon>
        <taxon>Porifera</taxon>
        <taxon>Hexactinellida</taxon>
        <taxon>Hexasterophora</taxon>
        <taxon>Lyssacinosida</taxon>
        <taxon>Leucopsacidae</taxon>
        <taxon>Oopsacas</taxon>
    </lineage>
</organism>
<feature type="active site" description="Nucleophile" evidence="9">
    <location>
        <position position="274"/>
    </location>
</feature>
<comment type="pathway">
    <text evidence="1">Nucleotide-sugar biosynthesis; UDP-alpha-D-glucuronate biosynthesis; UDP-alpha-D-glucuronate from UDP-alpha-D-glucose: step 1/1.</text>
</comment>
<dbReference type="Proteomes" id="UP001165289">
    <property type="component" value="Unassembled WGS sequence"/>
</dbReference>
<dbReference type="InterPro" id="IPR036291">
    <property type="entry name" value="NAD(P)-bd_dom_sf"/>
</dbReference>
<feature type="binding site" evidence="10">
    <location>
        <begin position="128"/>
        <end position="129"/>
    </location>
    <ligand>
        <name>NAD(+)</name>
        <dbReference type="ChEBI" id="CHEBI:57540"/>
    </ligand>
</feature>
<dbReference type="SMART" id="SM00984">
    <property type="entry name" value="UDPG_MGDP_dh_C"/>
    <property type="match status" value="1"/>
</dbReference>
<dbReference type="GO" id="GO:0005634">
    <property type="term" value="C:nucleus"/>
    <property type="evidence" value="ECO:0007669"/>
    <property type="project" value="TreeGrafter"/>
</dbReference>
<keyword evidence="13" id="KW-1185">Reference proteome</keyword>
<dbReference type="InterPro" id="IPR014026">
    <property type="entry name" value="UDP-Glc/GDP-Man_DH_dimer"/>
</dbReference>
<evidence type="ECO:0000256" key="2">
    <source>
        <dbReference type="ARBA" id="ARBA00006601"/>
    </source>
</evidence>
<dbReference type="Pfam" id="PF00984">
    <property type="entry name" value="UDPG_MGDP_dh"/>
    <property type="match status" value="1"/>
</dbReference>
<feature type="binding site" evidence="10">
    <location>
        <position position="344"/>
    </location>
    <ligand>
        <name>NAD(+)</name>
        <dbReference type="ChEBI" id="CHEBI:57540"/>
    </ligand>
</feature>
<dbReference type="InterPro" id="IPR017476">
    <property type="entry name" value="UDP-Glc/GDP-Man"/>
</dbReference>
<evidence type="ECO:0000256" key="9">
    <source>
        <dbReference type="PIRSR" id="PIRSR500133-1"/>
    </source>
</evidence>
<comment type="similarity">
    <text evidence="2 8">Belongs to the UDP-glucose/GDP-mannose dehydrogenase family.</text>
</comment>
<dbReference type="EC" id="1.1.1.22" evidence="3 8"/>
<evidence type="ECO:0000256" key="7">
    <source>
        <dbReference type="ARBA" id="ARBA00047473"/>
    </source>
</evidence>
<protein>
    <recommendedName>
        <fullName evidence="4 8">UDP-glucose 6-dehydrogenase</fullName>
        <ecNumber evidence="3 8">1.1.1.22</ecNumber>
    </recommendedName>
</protein>
<evidence type="ECO:0000259" key="11">
    <source>
        <dbReference type="SMART" id="SM00984"/>
    </source>
</evidence>
<evidence type="ECO:0000256" key="10">
    <source>
        <dbReference type="PIRSR" id="PIRSR500133-3"/>
    </source>
</evidence>
<name>A0AAV7K1I5_9METZ</name>
<evidence type="ECO:0000256" key="5">
    <source>
        <dbReference type="ARBA" id="ARBA00023002"/>
    </source>
</evidence>